<dbReference type="RefSeq" id="XP_013066930.2">
    <property type="nucleotide sequence ID" value="XM_013211476.2"/>
</dbReference>
<gene>
    <name evidence="1" type="primary">106055286</name>
</gene>
<dbReference type="KEGG" id="bgt:106055286"/>
<proteinExistence type="predicted"/>
<evidence type="ECO:0000313" key="1">
    <source>
        <dbReference type="EnsemblMetazoa" id="BGLB028387-PA"/>
    </source>
</evidence>
<accession>A0A2C9L9C9</accession>
<sequence length="115" mass="13165">MAAVSEGFQFEAETKTVEVLLLPKKIKVLFQLNTSDKVRSVKEKILSQNNIPYPIKYMIVLISLHGDRIVLDDNLAMSHYIDYLRHGSLEVTLKSLEIERPPRPVKLQTFGITLK</sequence>
<dbReference type="EnsemblMetazoa" id="BGLB028387-RA">
    <property type="protein sequence ID" value="BGLB028387-PA"/>
    <property type="gene ID" value="BGLB028387"/>
</dbReference>
<organism evidence="1 2">
    <name type="scientific">Biomphalaria glabrata</name>
    <name type="common">Bloodfluke planorb</name>
    <name type="synonym">Freshwater snail</name>
    <dbReference type="NCBI Taxonomy" id="6526"/>
    <lineage>
        <taxon>Eukaryota</taxon>
        <taxon>Metazoa</taxon>
        <taxon>Spiralia</taxon>
        <taxon>Lophotrochozoa</taxon>
        <taxon>Mollusca</taxon>
        <taxon>Gastropoda</taxon>
        <taxon>Heterobranchia</taxon>
        <taxon>Euthyneura</taxon>
        <taxon>Panpulmonata</taxon>
        <taxon>Hygrophila</taxon>
        <taxon>Lymnaeoidea</taxon>
        <taxon>Planorbidae</taxon>
        <taxon>Biomphalaria</taxon>
    </lineage>
</organism>
<dbReference type="Proteomes" id="UP000076420">
    <property type="component" value="Unassembled WGS sequence"/>
</dbReference>
<reference evidence="1" key="1">
    <citation type="submission" date="2020-05" db="UniProtKB">
        <authorList>
            <consortium name="EnsemblMetazoa"/>
        </authorList>
    </citation>
    <scope>IDENTIFICATION</scope>
    <source>
        <strain evidence="1">BB02</strain>
    </source>
</reference>
<evidence type="ECO:0008006" key="3">
    <source>
        <dbReference type="Google" id="ProtNLM"/>
    </source>
</evidence>
<evidence type="ECO:0000313" key="2">
    <source>
        <dbReference type="Proteomes" id="UP000076420"/>
    </source>
</evidence>
<dbReference type="VEuPathDB" id="VectorBase:BGLB028387"/>
<name>A0A2C9L9C9_BIOGL</name>
<dbReference type="AlphaFoldDB" id="A0A2C9L9C9"/>
<dbReference type="VEuPathDB" id="VectorBase:BGLAX_027937"/>
<protein>
    <recommendedName>
        <fullName evidence="3">Ubiquitin-like domain-containing protein</fullName>
    </recommendedName>
</protein>
<dbReference type="OrthoDB" id="6114926at2759"/>